<sequence>MRNKIERISILSCGWLGKPLAVHLQQAGYQVKGARTSATGVAELKDLGLDGYVVRLDEEVLEGADAFWEADLLIVNIPPRSRRERGPEAHVGEMKLLRSFIETTAISKVLFISSTSVYADINGLVTEENEELPETPNGESLRTVEKILMESEVFVTTVLRFGGLIGYDRLPTQQSLDTGRRSNDVPMNVIHRDDCIGVIAQVIAKDVWGEIFNACASVHPLRYNYLKAAAKAFNLQLPKKLQPEELPYKIVSSAKLKRMLHYNFIYDDPLSVFNGS</sequence>
<reference evidence="1 2" key="1">
    <citation type="submission" date="2022-10" db="EMBL/GenBank/DDBJ databases">
        <title>Chitinophaga nivalis PC15 sp. nov., isolated from Pyeongchang county, South Korea.</title>
        <authorList>
            <person name="Trinh H.N."/>
        </authorList>
    </citation>
    <scope>NUCLEOTIDE SEQUENCE [LARGE SCALE GENOMIC DNA]</scope>
    <source>
        <strain evidence="1 2">PC14</strain>
    </source>
</reference>
<gene>
    <name evidence="1" type="ORF">OL497_07470</name>
</gene>
<dbReference type="SUPFAM" id="SSF51735">
    <property type="entry name" value="NAD(P)-binding Rossmann-fold domains"/>
    <property type="match status" value="1"/>
</dbReference>
<dbReference type="RefSeq" id="WP_264729244.1">
    <property type="nucleotide sequence ID" value="NZ_JAPDNR010000001.1"/>
</dbReference>
<dbReference type="Gene3D" id="3.40.50.720">
    <property type="entry name" value="NAD(P)-binding Rossmann-like Domain"/>
    <property type="match status" value="1"/>
</dbReference>
<dbReference type="PANTHER" id="PTHR48079">
    <property type="entry name" value="PROTEIN YEEZ"/>
    <property type="match status" value="1"/>
</dbReference>
<proteinExistence type="predicted"/>
<dbReference type="Proteomes" id="UP001207742">
    <property type="component" value="Unassembled WGS sequence"/>
</dbReference>
<evidence type="ECO:0000313" key="1">
    <source>
        <dbReference type="EMBL" id="MCW3483725.1"/>
    </source>
</evidence>
<organism evidence="1 2">
    <name type="scientific">Chitinophaga nivalis</name>
    <dbReference type="NCBI Taxonomy" id="2991709"/>
    <lineage>
        <taxon>Bacteria</taxon>
        <taxon>Pseudomonadati</taxon>
        <taxon>Bacteroidota</taxon>
        <taxon>Chitinophagia</taxon>
        <taxon>Chitinophagales</taxon>
        <taxon>Chitinophagaceae</taxon>
        <taxon>Chitinophaga</taxon>
    </lineage>
</organism>
<protein>
    <submittedName>
        <fullName evidence="1">SDR family NAD(P)-dependent oxidoreductase</fullName>
    </submittedName>
</protein>
<comment type="caution">
    <text evidence="1">The sequence shown here is derived from an EMBL/GenBank/DDBJ whole genome shotgun (WGS) entry which is preliminary data.</text>
</comment>
<accession>A0ABT3IIC9</accession>
<evidence type="ECO:0000313" key="2">
    <source>
        <dbReference type="Proteomes" id="UP001207742"/>
    </source>
</evidence>
<keyword evidence="2" id="KW-1185">Reference proteome</keyword>
<dbReference type="EMBL" id="JAPDNS010000001">
    <property type="protein sequence ID" value="MCW3483725.1"/>
    <property type="molecule type" value="Genomic_DNA"/>
</dbReference>
<dbReference type="InterPro" id="IPR036291">
    <property type="entry name" value="NAD(P)-bd_dom_sf"/>
</dbReference>
<name>A0ABT3IIC9_9BACT</name>
<dbReference type="PANTHER" id="PTHR48079:SF6">
    <property type="entry name" value="NAD(P)-BINDING DOMAIN-CONTAINING PROTEIN-RELATED"/>
    <property type="match status" value="1"/>
</dbReference>
<dbReference type="InterPro" id="IPR051783">
    <property type="entry name" value="NAD(P)-dependent_oxidoreduct"/>
</dbReference>